<keyword evidence="3" id="KW-1185">Reference proteome</keyword>
<evidence type="ECO:0000256" key="1">
    <source>
        <dbReference type="SAM" id="MobiDB-lite"/>
    </source>
</evidence>
<proteinExistence type="predicted"/>
<feature type="compositionally biased region" description="Basic and acidic residues" evidence="1">
    <location>
        <begin position="1"/>
        <end position="21"/>
    </location>
</feature>
<feature type="compositionally biased region" description="Polar residues" evidence="1">
    <location>
        <begin position="40"/>
        <end position="52"/>
    </location>
</feature>
<sequence length="52" mass="5760">MDKASKDNKANQGNRNHEKTGPGHKAGYHGEGTKEDLDNHSQQIQQNKEGKC</sequence>
<organism evidence="2 3">
    <name type="scientific">Habropoda laboriosa</name>
    <dbReference type="NCBI Taxonomy" id="597456"/>
    <lineage>
        <taxon>Eukaryota</taxon>
        <taxon>Metazoa</taxon>
        <taxon>Ecdysozoa</taxon>
        <taxon>Arthropoda</taxon>
        <taxon>Hexapoda</taxon>
        <taxon>Insecta</taxon>
        <taxon>Pterygota</taxon>
        <taxon>Neoptera</taxon>
        <taxon>Endopterygota</taxon>
        <taxon>Hymenoptera</taxon>
        <taxon>Apocrita</taxon>
        <taxon>Aculeata</taxon>
        <taxon>Apoidea</taxon>
        <taxon>Anthophila</taxon>
        <taxon>Apidae</taxon>
        <taxon>Habropoda</taxon>
    </lineage>
</organism>
<evidence type="ECO:0000313" key="2">
    <source>
        <dbReference type="EMBL" id="KOC65041.1"/>
    </source>
</evidence>
<dbReference type="EMBL" id="KQ414666">
    <property type="protein sequence ID" value="KOC65041.1"/>
    <property type="molecule type" value="Genomic_DNA"/>
</dbReference>
<feature type="region of interest" description="Disordered" evidence="1">
    <location>
        <begin position="1"/>
        <end position="52"/>
    </location>
</feature>
<dbReference type="AlphaFoldDB" id="A0A0L7R2P1"/>
<reference evidence="2 3" key="1">
    <citation type="submission" date="2015-07" db="EMBL/GenBank/DDBJ databases">
        <title>The genome of Habropoda laboriosa.</title>
        <authorList>
            <person name="Pan H."/>
            <person name="Kapheim K."/>
        </authorList>
    </citation>
    <scope>NUCLEOTIDE SEQUENCE [LARGE SCALE GENOMIC DNA]</scope>
    <source>
        <strain evidence="2">0110345459</strain>
    </source>
</reference>
<protein>
    <submittedName>
        <fullName evidence="2">Uncharacterized protein</fullName>
    </submittedName>
</protein>
<gene>
    <name evidence="2" type="ORF">WH47_04631</name>
</gene>
<dbReference type="Proteomes" id="UP000053825">
    <property type="component" value="Unassembled WGS sequence"/>
</dbReference>
<accession>A0A0L7R2P1</accession>
<name>A0A0L7R2P1_9HYME</name>
<evidence type="ECO:0000313" key="3">
    <source>
        <dbReference type="Proteomes" id="UP000053825"/>
    </source>
</evidence>